<dbReference type="AlphaFoldDB" id="A0A4D9E3E2"/>
<dbReference type="Proteomes" id="UP000297703">
    <property type="component" value="Unassembled WGS sequence"/>
</dbReference>
<accession>A0A4D9E3E2</accession>
<dbReference type="EMBL" id="QXTE01000170">
    <property type="protein sequence ID" value="TFK02965.1"/>
    <property type="molecule type" value="Genomic_DNA"/>
</dbReference>
<protein>
    <submittedName>
        <fullName evidence="1">Leucine rich adaptor protein 1</fullName>
    </submittedName>
</protein>
<proteinExistence type="predicted"/>
<evidence type="ECO:0000313" key="1">
    <source>
        <dbReference type="EMBL" id="TFK02965.1"/>
    </source>
</evidence>
<comment type="caution">
    <text evidence="1">The sequence shown here is derived from an EMBL/GenBank/DDBJ whole genome shotgun (WGS) entry which is preliminary data.</text>
</comment>
<keyword evidence="2" id="KW-1185">Reference proteome</keyword>
<organism evidence="1 2">
    <name type="scientific">Platysternon megacephalum</name>
    <name type="common">big-headed turtle</name>
    <dbReference type="NCBI Taxonomy" id="55544"/>
    <lineage>
        <taxon>Eukaryota</taxon>
        <taxon>Metazoa</taxon>
        <taxon>Chordata</taxon>
        <taxon>Craniata</taxon>
        <taxon>Vertebrata</taxon>
        <taxon>Euteleostomi</taxon>
        <taxon>Archelosauria</taxon>
        <taxon>Testudinata</taxon>
        <taxon>Testudines</taxon>
        <taxon>Cryptodira</taxon>
        <taxon>Durocryptodira</taxon>
        <taxon>Testudinoidea</taxon>
        <taxon>Platysternidae</taxon>
        <taxon>Platysternon</taxon>
    </lineage>
</organism>
<gene>
    <name evidence="1" type="ORF">DR999_PMT14694</name>
</gene>
<reference evidence="1 2" key="2">
    <citation type="submission" date="2019-04" db="EMBL/GenBank/DDBJ databases">
        <title>The genome sequence of big-headed turtle.</title>
        <authorList>
            <person name="Gong S."/>
        </authorList>
    </citation>
    <scope>NUCLEOTIDE SEQUENCE [LARGE SCALE GENOMIC DNA]</scope>
    <source>
        <strain evidence="1">DO16091913</strain>
        <tissue evidence="1">Muscle</tissue>
    </source>
</reference>
<sequence length="126" mass="13744">MWRFQAAGGGGGRQEKGFIKDFAYARSLTTAVLYLLPQNYSEHTLMWTHTQADMDGKQQLIESQMSAACYHYIGGGCQERYNLSMTYTYLSSPLPATSSVAHIAPSLTGPRGSSPCVGLLGRPFGK</sequence>
<name>A0A4D9E3E2_9SAUR</name>
<evidence type="ECO:0000313" key="2">
    <source>
        <dbReference type="Proteomes" id="UP000297703"/>
    </source>
</evidence>
<reference evidence="1 2" key="1">
    <citation type="submission" date="2019-04" db="EMBL/GenBank/DDBJ databases">
        <title>Draft genome of the big-headed turtle Platysternon megacephalum.</title>
        <authorList>
            <person name="Gong S."/>
        </authorList>
    </citation>
    <scope>NUCLEOTIDE SEQUENCE [LARGE SCALE GENOMIC DNA]</scope>
    <source>
        <strain evidence="1">DO16091913</strain>
        <tissue evidence="1">Muscle</tissue>
    </source>
</reference>